<name>A0ABZ0UX97_9RHOB</name>
<gene>
    <name evidence="1" type="ORF">T7987_12605</name>
</gene>
<reference evidence="1 2" key="1">
    <citation type="submission" date="2023-11" db="EMBL/GenBank/DDBJ databases">
        <title>From the Deep-Sea to the Surface: Bacterial Genomes Isolated from the Moytirra Hydrothermal Vent Plume.</title>
        <authorList>
            <person name="Major S.R."/>
        </authorList>
    </citation>
    <scope>NUCLEOTIDE SEQUENCE [LARGE SCALE GENOMIC DNA]</scope>
    <source>
        <strain evidence="1 2">OXR-9</strain>
    </source>
</reference>
<keyword evidence="2" id="KW-1185">Reference proteome</keyword>
<organism evidence="1 2">
    <name type="scientific">Sulfitobacter faviae</name>
    <dbReference type="NCBI Taxonomy" id="1775881"/>
    <lineage>
        <taxon>Bacteria</taxon>
        <taxon>Pseudomonadati</taxon>
        <taxon>Pseudomonadota</taxon>
        <taxon>Alphaproteobacteria</taxon>
        <taxon>Rhodobacterales</taxon>
        <taxon>Roseobacteraceae</taxon>
        <taxon>Sulfitobacter</taxon>
    </lineage>
</organism>
<evidence type="ECO:0000313" key="1">
    <source>
        <dbReference type="EMBL" id="WPZ21009.1"/>
    </source>
</evidence>
<dbReference type="Proteomes" id="UP001326567">
    <property type="component" value="Chromosome"/>
</dbReference>
<protein>
    <submittedName>
        <fullName evidence="1">Uncharacterized protein</fullName>
    </submittedName>
</protein>
<evidence type="ECO:0000313" key="2">
    <source>
        <dbReference type="Proteomes" id="UP001326567"/>
    </source>
</evidence>
<dbReference type="EMBL" id="CP139725">
    <property type="protein sequence ID" value="WPZ21009.1"/>
    <property type="molecule type" value="Genomic_DNA"/>
</dbReference>
<dbReference type="RefSeq" id="WP_322328131.1">
    <property type="nucleotide sequence ID" value="NZ_CP139725.1"/>
</dbReference>
<accession>A0ABZ0UX97</accession>
<proteinExistence type="predicted"/>
<sequence>MDDPSWFEHLWKKGGKTKEGLFAGLVLEVQTQLIATLFPQQAEMLR</sequence>